<dbReference type="CDD" id="cd00167">
    <property type="entry name" value="SANT"/>
    <property type="match status" value="2"/>
</dbReference>
<dbReference type="PROSITE" id="PS51294">
    <property type="entry name" value="HTH_MYB"/>
    <property type="match status" value="2"/>
</dbReference>
<dbReference type="InterPro" id="IPR017930">
    <property type="entry name" value="Myb_dom"/>
</dbReference>
<keyword evidence="2" id="KW-0677">Repeat</keyword>
<dbReference type="PROSITE" id="PS50090">
    <property type="entry name" value="MYB_LIKE"/>
    <property type="match status" value="2"/>
</dbReference>
<gene>
    <name evidence="9" type="primary">EVM0025545.1</name>
</gene>
<dbReference type="FunFam" id="1.10.10.60:FF:000011">
    <property type="entry name" value="Myb transcription factor"/>
    <property type="match status" value="1"/>
</dbReference>
<evidence type="ECO:0000256" key="4">
    <source>
        <dbReference type="ARBA" id="ARBA00023125"/>
    </source>
</evidence>
<reference evidence="9" key="1">
    <citation type="journal article" name="Plants (Basel)">
        <title>NAC and MYB Families and Lignin Biosynthesis-Related Members Identification and Expression Analysis in Melilotus albus.</title>
        <authorList>
            <person name="Chen L."/>
            <person name="Wu F."/>
            <person name="Zhang J."/>
        </authorList>
    </citation>
    <scope>NUCLEOTIDE SEQUENCE</scope>
</reference>
<dbReference type="InterPro" id="IPR044676">
    <property type="entry name" value="EOBI/EOBII-like_plant"/>
</dbReference>
<feature type="domain" description="Myb-like" evidence="7">
    <location>
        <begin position="73"/>
        <end position="123"/>
    </location>
</feature>
<dbReference type="GO" id="GO:0003700">
    <property type="term" value="F:DNA-binding transcription factor activity"/>
    <property type="evidence" value="ECO:0007669"/>
    <property type="project" value="InterPro"/>
</dbReference>
<evidence type="ECO:0000256" key="3">
    <source>
        <dbReference type="ARBA" id="ARBA00023015"/>
    </source>
</evidence>
<keyword evidence="4" id="KW-0238">DNA-binding</keyword>
<protein>
    <submittedName>
        <fullName evidence="9">MYB family transcription factor</fullName>
    </submittedName>
</protein>
<feature type="domain" description="HTH myb-type" evidence="8">
    <location>
        <begin position="20"/>
        <end position="76"/>
    </location>
</feature>
<evidence type="ECO:0000256" key="2">
    <source>
        <dbReference type="ARBA" id="ARBA00022737"/>
    </source>
</evidence>
<dbReference type="AlphaFoldDB" id="A0A896WBP0"/>
<organism evidence="9">
    <name type="scientific">Melilotus albus</name>
    <name type="common">White sweet clover</name>
    <name type="synonym">Melilotus officinalis subsp. albus</name>
    <dbReference type="NCBI Taxonomy" id="47082"/>
    <lineage>
        <taxon>Eukaryota</taxon>
        <taxon>Viridiplantae</taxon>
        <taxon>Streptophyta</taxon>
        <taxon>Embryophyta</taxon>
        <taxon>Tracheophyta</taxon>
        <taxon>Spermatophyta</taxon>
        <taxon>Magnoliopsida</taxon>
        <taxon>eudicotyledons</taxon>
        <taxon>Gunneridae</taxon>
        <taxon>Pentapetalae</taxon>
        <taxon>rosids</taxon>
        <taxon>fabids</taxon>
        <taxon>Fabales</taxon>
        <taxon>Fabaceae</taxon>
        <taxon>Papilionoideae</taxon>
        <taxon>50 kb inversion clade</taxon>
        <taxon>NPAAA clade</taxon>
        <taxon>Hologalegina</taxon>
        <taxon>IRL clade</taxon>
        <taxon>Trifolieae</taxon>
        <taxon>Melilotus</taxon>
    </lineage>
</organism>
<dbReference type="Pfam" id="PF00249">
    <property type="entry name" value="Myb_DNA-binding"/>
    <property type="match status" value="2"/>
</dbReference>
<sequence>MVVLSFGHSSLSCMYTSKDDNKLRRGPWTLEEDDLLIKHIANHSEGRWNFLAMSSGLRRTGKSCILKWLNYLKPDIKSENLTPEEKFLIFELRSKWGNEWSRIAQNLTGRTDNEIKNYWRTCRKQASRLKFYTNGRGFLGLLNPLRIITCHQKSKESSNSTMTIQNQSIPLPLDGDLYEINSDSDHNNGLCIEFDISAYDGYLINNNSLNMKTTMVAKDLEYQVGDFQISENNWLDKEFACTSTWDLNELLQVRNT</sequence>
<dbReference type="InterPro" id="IPR009057">
    <property type="entry name" value="Homeodomain-like_sf"/>
</dbReference>
<dbReference type="GO" id="GO:0005634">
    <property type="term" value="C:nucleus"/>
    <property type="evidence" value="ECO:0007669"/>
    <property type="project" value="UniProtKB-SubCell"/>
</dbReference>
<evidence type="ECO:0000259" key="8">
    <source>
        <dbReference type="PROSITE" id="PS51294"/>
    </source>
</evidence>
<dbReference type="InterPro" id="IPR001005">
    <property type="entry name" value="SANT/Myb"/>
</dbReference>
<evidence type="ECO:0000256" key="1">
    <source>
        <dbReference type="ARBA" id="ARBA00004123"/>
    </source>
</evidence>
<dbReference type="EMBL" id="MW302386">
    <property type="protein sequence ID" value="QSD99540.1"/>
    <property type="molecule type" value="Genomic_DNA"/>
</dbReference>
<comment type="subcellular location">
    <subcellularLocation>
        <location evidence="1">Nucleus</location>
    </subcellularLocation>
</comment>
<name>A0A896WBP0_MELAB</name>
<accession>A0A896WBP0</accession>
<evidence type="ECO:0000256" key="6">
    <source>
        <dbReference type="ARBA" id="ARBA00023242"/>
    </source>
</evidence>
<dbReference type="GO" id="GO:0043565">
    <property type="term" value="F:sequence-specific DNA binding"/>
    <property type="evidence" value="ECO:0007669"/>
    <property type="project" value="InterPro"/>
</dbReference>
<dbReference type="Gene3D" id="1.10.10.60">
    <property type="entry name" value="Homeodomain-like"/>
    <property type="match status" value="2"/>
</dbReference>
<dbReference type="PANTHER" id="PTHR45675:SF117">
    <property type="entry name" value="MYB-RELATED PROTEIN MYBAS2-LIKE"/>
    <property type="match status" value="1"/>
</dbReference>
<evidence type="ECO:0000256" key="5">
    <source>
        <dbReference type="ARBA" id="ARBA00023163"/>
    </source>
</evidence>
<evidence type="ECO:0000259" key="7">
    <source>
        <dbReference type="PROSITE" id="PS50090"/>
    </source>
</evidence>
<feature type="domain" description="Myb-like" evidence="7">
    <location>
        <begin position="20"/>
        <end position="72"/>
    </location>
</feature>
<dbReference type="SUPFAM" id="SSF46689">
    <property type="entry name" value="Homeodomain-like"/>
    <property type="match status" value="1"/>
</dbReference>
<keyword evidence="3" id="KW-0805">Transcription regulation</keyword>
<evidence type="ECO:0000313" key="9">
    <source>
        <dbReference type="EMBL" id="QSD99540.1"/>
    </source>
</evidence>
<dbReference type="PANTHER" id="PTHR45675">
    <property type="entry name" value="MYB TRANSCRIPTION FACTOR-RELATED-RELATED"/>
    <property type="match status" value="1"/>
</dbReference>
<keyword evidence="5" id="KW-0804">Transcription</keyword>
<keyword evidence="6" id="KW-0539">Nucleus</keyword>
<proteinExistence type="predicted"/>
<feature type="domain" description="HTH myb-type" evidence="8">
    <location>
        <begin position="77"/>
        <end position="127"/>
    </location>
</feature>
<dbReference type="SMART" id="SM00717">
    <property type="entry name" value="SANT"/>
    <property type="match status" value="2"/>
</dbReference>